<gene>
    <name evidence="1" type="ORF">TGAM01_v209053</name>
</gene>
<accession>A0A2P4ZCJ3</accession>
<dbReference type="Proteomes" id="UP000054821">
    <property type="component" value="Unassembled WGS sequence"/>
</dbReference>
<keyword evidence="2" id="KW-1185">Reference proteome</keyword>
<reference evidence="1 2" key="1">
    <citation type="journal article" date="2016" name="Genome Announc.">
        <title>Draft Whole-Genome Sequence of Trichoderma gamsii T6085, a Promising Biocontrol Agent of Fusarium Head Blight on Wheat.</title>
        <authorList>
            <person name="Baroncelli R."/>
            <person name="Zapparata A."/>
            <person name="Piaggeschi G."/>
            <person name="Sarrocco S."/>
            <person name="Vannacci G."/>
        </authorList>
    </citation>
    <scope>NUCLEOTIDE SEQUENCE [LARGE SCALE GENOMIC DNA]</scope>
    <source>
        <strain evidence="1 2">T6085</strain>
    </source>
</reference>
<evidence type="ECO:0000313" key="1">
    <source>
        <dbReference type="EMBL" id="PON21983.1"/>
    </source>
</evidence>
<comment type="caution">
    <text evidence="1">The sequence shown here is derived from an EMBL/GenBank/DDBJ whole genome shotgun (WGS) entry which is preliminary data.</text>
</comment>
<dbReference type="AlphaFoldDB" id="A0A2P4ZCJ3"/>
<sequence length="154" mass="16331">MLSGPVSGTQQVGSDTQVHRISFVQAPSANKLNPSIASIPTLYPLAAATADIRCPAKRYSAGNAVTRYMYNGMGLPEKATRRGTAKCVSKFRRNQGKTFLVGGVSSIYGEDMPVSGCVAAPMRLLDMQGARNASVSSHNSYIHVPCLALLAQEV</sequence>
<organism evidence="1 2">
    <name type="scientific">Trichoderma gamsii</name>
    <dbReference type="NCBI Taxonomy" id="398673"/>
    <lineage>
        <taxon>Eukaryota</taxon>
        <taxon>Fungi</taxon>
        <taxon>Dikarya</taxon>
        <taxon>Ascomycota</taxon>
        <taxon>Pezizomycotina</taxon>
        <taxon>Sordariomycetes</taxon>
        <taxon>Hypocreomycetidae</taxon>
        <taxon>Hypocreales</taxon>
        <taxon>Hypocreaceae</taxon>
        <taxon>Trichoderma</taxon>
    </lineage>
</organism>
<proteinExistence type="predicted"/>
<evidence type="ECO:0000313" key="2">
    <source>
        <dbReference type="Proteomes" id="UP000054821"/>
    </source>
</evidence>
<dbReference type="EMBL" id="JPDN02000042">
    <property type="protein sequence ID" value="PON21983.1"/>
    <property type="molecule type" value="Genomic_DNA"/>
</dbReference>
<name>A0A2P4ZCJ3_9HYPO</name>
<protein>
    <submittedName>
        <fullName evidence="1">Uncharacterized protein</fullName>
    </submittedName>
</protein>
<dbReference type="GeneID" id="29982041"/>
<dbReference type="RefSeq" id="XP_018664783.1">
    <property type="nucleotide sequence ID" value="XM_018801958.1"/>
</dbReference>